<protein>
    <recommendedName>
        <fullName evidence="2">DUF4286 domain-containing protein</fullName>
    </recommendedName>
</protein>
<dbReference type="RefSeq" id="WP_296942922.1">
    <property type="nucleotide sequence ID" value="NZ_LT599032.1"/>
</dbReference>
<name>A0A212JY35_9BACT</name>
<reference evidence="1" key="1">
    <citation type="submission" date="2016-04" db="EMBL/GenBank/DDBJ databases">
        <authorList>
            <person name="Evans L.H."/>
            <person name="Alamgir A."/>
            <person name="Owens N."/>
            <person name="Weber N.D."/>
            <person name="Virtaneva K."/>
            <person name="Barbian K."/>
            <person name="Babar A."/>
            <person name="Rosenke K."/>
        </authorList>
    </citation>
    <scope>NUCLEOTIDE SEQUENCE</scope>
    <source>
        <strain evidence="1">86-1</strain>
    </source>
</reference>
<dbReference type="AlphaFoldDB" id="A0A212JY35"/>
<accession>A0A212JY35</accession>
<evidence type="ECO:0000313" key="1">
    <source>
        <dbReference type="EMBL" id="SBW04356.1"/>
    </source>
</evidence>
<proteinExistence type="predicted"/>
<sequence length="102" mass="11788">MIIFNTTFHVEDDVCGDYISYMKETYIPKAATSGFLHEPRFARIHAQHEESGSSYSLQFKVKNVDTLNHWFETEGLALQKEITIRFGNKTLGFVTLLEEIEL</sequence>
<gene>
    <name evidence="1" type="ORF">KL86DYS1_30818</name>
</gene>
<organism evidence="1">
    <name type="scientific">uncultured Dysgonomonas sp</name>
    <dbReference type="NCBI Taxonomy" id="206096"/>
    <lineage>
        <taxon>Bacteria</taxon>
        <taxon>Pseudomonadati</taxon>
        <taxon>Bacteroidota</taxon>
        <taxon>Bacteroidia</taxon>
        <taxon>Bacteroidales</taxon>
        <taxon>Dysgonomonadaceae</taxon>
        <taxon>Dysgonomonas</taxon>
        <taxon>environmental samples</taxon>
    </lineage>
</organism>
<dbReference type="InterPro" id="IPR025563">
    <property type="entry name" value="DUF4286"/>
</dbReference>
<evidence type="ECO:0008006" key="2">
    <source>
        <dbReference type="Google" id="ProtNLM"/>
    </source>
</evidence>
<dbReference type="Pfam" id="PF14114">
    <property type="entry name" value="DUF4286"/>
    <property type="match status" value="1"/>
</dbReference>
<dbReference type="EMBL" id="FLUM01000003">
    <property type="protein sequence ID" value="SBW04356.1"/>
    <property type="molecule type" value="Genomic_DNA"/>
</dbReference>